<evidence type="ECO:0000256" key="1">
    <source>
        <dbReference type="ARBA" id="ARBA00023125"/>
    </source>
</evidence>
<name>A0ABX3CEZ4_9NEIS</name>
<dbReference type="PANTHER" id="PTHR48111">
    <property type="entry name" value="REGULATOR OF RPOS"/>
    <property type="match status" value="1"/>
</dbReference>
<feature type="domain" description="Response regulatory" evidence="3">
    <location>
        <begin position="7"/>
        <end position="121"/>
    </location>
</feature>
<keyword evidence="5" id="KW-1185">Reference proteome</keyword>
<evidence type="ECO:0000313" key="4">
    <source>
        <dbReference type="EMBL" id="OHX20872.1"/>
    </source>
</evidence>
<sequence>MTNTDFTIWAIDDDPLQRMFIQDELGEDWLLQLFDSGEAVLAALREQAPPALALCDVIMPGIDGFSVCRELRQADPRMQIVFLSSNTGNEAKLAGLDAGCDDFLDKPIDGELLRYKIQLAQRASQHKHQLSAEIANVRSVAFEAMTNAGELGVVLEFMRRSQECGNELTLASQLLETIRNGYDLKGSIRLRRPDYSVVDIGADGENCSPLASSILDNLQTMERIFSFKNRMCINYPHLTLLLHNMPESDPDRVGRLRDHLAIIADAAECRLQSIRNESQLQRQNQVLGVSIHEMTEALTSLEVQHARFNTEISERVLEFCSQVQHLAIGFGLTDEQEYKLDMAVSEFGETIRQLDLKVGTDQKLQASLQRLRELIQQSSA</sequence>
<dbReference type="InterPro" id="IPR039420">
    <property type="entry name" value="WalR-like"/>
</dbReference>
<protein>
    <recommendedName>
        <fullName evidence="3">Response regulatory domain-containing protein</fullName>
    </recommendedName>
</protein>
<dbReference type="SMART" id="SM00448">
    <property type="entry name" value="REC"/>
    <property type="match status" value="1"/>
</dbReference>
<dbReference type="Gene3D" id="3.40.50.2300">
    <property type="match status" value="1"/>
</dbReference>
<accession>A0ABX3CEZ4</accession>
<dbReference type="CDD" id="cd17574">
    <property type="entry name" value="REC_OmpR"/>
    <property type="match status" value="1"/>
</dbReference>
<evidence type="ECO:0000259" key="3">
    <source>
        <dbReference type="PROSITE" id="PS50110"/>
    </source>
</evidence>
<dbReference type="SUPFAM" id="SSF52172">
    <property type="entry name" value="CheY-like"/>
    <property type="match status" value="1"/>
</dbReference>
<evidence type="ECO:0000256" key="2">
    <source>
        <dbReference type="PROSITE-ProRule" id="PRU00169"/>
    </source>
</evidence>
<dbReference type="Proteomes" id="UP000180280">
    <property type="component" value="Unassembled WGS sequence"/>
</dbReference>
<organism evidence="4 5">
    <name type="scientific">Chromobacterium sphagni</name>
    <dbReference type="NCBI Taxonomy" id="1903179"/>
    <lineage>
        <taxon>Bacteria</taxon>
        <taxon>Pseudomonadati</taxon>
        <taxon>Pseudomonadota</taxon>
        <taxon>Betaproteobacteria</taxon>
        <taxon>Neisseriales</taxon>
        <taxon>Chromobacteriaceae</taxon>
        <taxon>Chromobacterium</taxon>
    </lineage>
</organism>
<dbReference type="PANTHER" id="PTHR48111:SF9">
    <property type="entry name" value="TWO-COMPONENT RESPONSE REGULATOR RECEIVER PROTEIN"/>
    <property type="match status" value="1"/>
</dbReference>
<gene>
    <name evidence="4" type="ORF">BI344_13725</name>
</gene>
<dbReference type="Pfam" id="PF00072">
    <property type="entry name" value="Response_reg"/>
    <property type="match status" value="1"/>
</dbReference>
<feature type="modified residue" description="4-aspartylphosphate" evidence="2">
    <location>
        <position position="56"/>
    </location>
</feature>
<reference evidence="4 5" key="1">
    <citation type="submission" date="2016-09" db="EMBL/GenBank/DDBJ databases">
        <title>Chromobacterium muskegensis sp. nov., an insecticidal bacterium isolated from Sphagnum bogs.</title>
        <authorList>
            <person name="Sparks M.E."/>
            <person name="Blackburn M.B."/>
            <person name="Gundersen-Rindal D.E."/>
            <person name="Mitchell A."/>
            <person name="Farrar R."/>
            <person name="Kuhar D."/>
        </authorList>
    </citation>
    <scope>NUCLEOTIDE SEQUENCE [LARGE SCALE GENOMIC DNA]</scope>
    <source>
        <strain evidence="4 5">14B-1</strain>
    </source>
</reference>
<keyword evidence="1" id="KW-0238">DNA-binding</keyword>
<proteinExistence type="predicted"/>
<evidence type="ECO:0000313" key="5">
    <source>
        <dbReference type="Proteomes" id="UP000180280"/>
    </source>
</evidence>
<keyword evidence="2" id="KW-0597">Phosphoprotein</keyword>
<dbReference type="RefSeq" id="WP_071112221.1">
    <property type="nucleotide sequence ID" value="NZ_MKCT01000008.1"/>
</dbReference>
<dbReference type="InterPro" id="IPR011006">
    <property type="entry name" value="CheY-like_superfamily"/>
</dbReference>
<comment type="caution">
    <text evidence="4">The sequence shown here is derived from an EMBL/GenBank/DDBJ whole genome shotgun (WGS) entry which is preliminary data.</text>
</comment>
<dbReference type="EMBL" id="MKCT01000008">
    <property type="protein sequence ID" value="OHX20872.1"/>
    <property type="molecule type" value="Genomic_DNA"/>
</dbReference>
<dbReference type="InterPro" id="IPR001789">
    <property type="entry name" value="Sig_transdc_resp-reg_receiver"/>
</dbReference>
<dbReference type="PROSITE" id="PS50110">
    <property type="entry name" value="RESPONSE_REGULATORY"/>
    <property type="match status" value="1"/>
</dbReference>